<proteinExistence type="predicted"/>
<dbReference type="InterPro" id="IPR027796">
    <property type="entry name" value="OTT_1508_deam-like"/>
</dbReference>
<dbReference type="Proteomes" id="UP001383192">
    <property type="component" value="Unassembled WGS sequence"/>
</dbReference>
<evidence type="ECO:0000313" key="1">
    <source>
        <dbReference type="EMBL" id="KAK7047361.1"/>
    </source>
</evidence>
<organism evidence="1 2">
    <name type="scientific">Paramarasmius palmivorus</name>
    <dbReference type="NCBI Taxonomy" id="297713"/>
    <lineage>
        <taxon>Eukaryota</taxon>
        <taxon>Fungi</taxon>
        <taxon>Dikarya</taxon>
        <taxon>Basidiomycota</taxon>
        <taxon>Agaricomycotina</taxon>
        <taxon>Agaricomycetes</taxon>
        <taxon>Agaricomycetidae</taxon>
        <taxon>Agaricales</taxon>
        <taxon>Marasmiineae</taxon>
        <taxon>Marasmiaceae</taxon>
        <taxon>Paramarasmius</taxon>
    </lineage>
</organism>
<sequence>MDLADKSYLDTLEKVFILYEHAIASGVWIDEDLVKLCEYAEAIKCFEKQSRKREARPPVFYYFRQFQQCKLDATLPLPLNDLPHQWDFNGVGYIKKLIQPALRAIELYRLSKRSTFRKMFKGRSLNITGVRAGDHGIRRSGSINIDAICKLIHEIPSQPEDQETLIAQIRAALHHTDGNIVLRSHPECNLLRYHDGGRPYVERPFPYIATNKMPCIACGHFVHYHRHLVQWESKEQVGFFLRGWKDRIELDWCFPATDPDHIYSRQIGIQMHNGLVKVLRKRMDVMRKYRAIQERKQSSRW</sequence>
<gene>
    <name evidence="1" type="ORF">VNI00_006592</name>
</gene>
<name>A0AAW0D4F7_9AGAR</name>
<protein>
    <submittedName>
        <fullName evidence="1">Uncharacterized protein</fullName>
    </submittedName>
</protein>
<dbReference type="Pfam" id="PF14441">
    <property type="entry name" value="OTT_1508_deam"/>
    <property type="match status" value="1"/>
</dbReference>
<dbReference type="AlphaFoldDB" id="A0AAW0D4F7"/>
<evidence type="ECO:0000313" key="2">
    <source>
        <dbReference type="Proteomes" id="UP001383192"/>
    </source>
</evidence>
<accession>A0AAW0D4F7</accession>
<comment type="caution">
    <text evidence="1">The sequence shown here is derived from an EMBL/GenBank/DDBJ whole genome shotgun (WGS) entry which is preliminary data.</text>
</comment>
<reference evidence="1 2" key="1">
    <citation type="submission" date="2024-01" db="EMBL/GenBank/DDBJ databases">
        <title>A draft genome for a cacao thread blight-causing isolate of Paramarasmius palmivorus.</title>
        <authorList>
            <person name="Baruah I.K."/>
            <person name="Bukari Y."/>
            <person name="Amoako-Attah I."/>
            <person name="Meinhardt L.W."/>
            <person name="Bailey B.A."/>
            <person name="Cohen S.P."/>
        </authorList>
    </citation>
    <scope>NUCLEOTIDE SEQUENCE [LARGE SCALE GENOMIC DNA]</scope>
    <source>
        <strain evidence="1 2">GH-12</strain>
    </source>
</reference>
<keyword evidence="2" id="KW-1185">Reference proteome</keyword>
<dbReference type="EMBL" id="JAYKXP010000020">
    <property type="protein sequence ID" value="KAK7047361.1"/>
    <property type="molecule type" value="Genomic_DNA"/>
</dbReference>